<sequence>MPKSTFLNLPNEKKQRLIEILLENFSARHISQVKVADIVEDMAMSRGAFYKYFEDLEDAYTYTIQYYSIQIHRDILKYISQNKQDFFQGIENYLAWCSELEQKSSYWQAIRFLTRSDDFTNHQRTKPSAESGRLKEWFKLLKANGFHITSEEEAISFLYFLMDLVINSLTDYIANDWTTDELLQDYRYKVKWLQKGLKTERSES</sequence>
<organism evidence="2 3">
    <name type="scientific">Enterococcus hirae</name>
    <dbReference type="NCBI Taxonomy" id="1354"/>
    <lineage>
        <taxon>Bacteria</taxon>
        <taxon>Bacillati</taxon>
        <taxon>Bacillota</taxon>
        <taxon>Bacilli</taxon>
        <taxon>Lactobacillales</taxon>
        <taxon>Enterococcaceae</taxon>
        <taxon>Enterococcus</taxon>
    </lineage>
</organism>
<protein>
    <submittedName>
        <fullName evidence="2">Transcriptional regulator</fullName>
    </submittedName>
</protein>
<proteinExistence type="predicted"/>
<dbReference type="PANTHER" id="PTHR43479:SF11">
    <property type="entry name" value="ACREF_ENVCD OPERON REPRESSOR-RELATED"/>
    <property type="match status" value="1"/>
</dbReference>
<dbReference type="AlphaFoldDB" id="A0A7Z9AW28"/>
<gene>
    <name evidence="2" type="ORF">NCTC12204_01405</name>
</gene>
<dbReference type="Gene3D" id="1.10.357.10">
    <property type="entry name" value="Tetracycline Repressor, domain 2"/>
    <property type="match status" value="1"/>
</dbReference>
<accession>A0A7Z9AW28</accession>
<evidence type="ECO:0000313" key="3">
    <source>
        <dbReference type="Proteomes" id="UP000352698"/>
    </source>
</evidence>
<keyword evidence="1" id="KW-0238">DNA-binding</keyword>
<dbReference type="Pfam" id="PF17924">
    <property type="entry name" value="TetR_C_19"/>
    <property type="match status" value="1"/>
</dbReference>
<dbReference type="PROSITE" id="PS50977">
    <property type="entry name" value="HTH_TETR_2"/>
    <property type="match status" value="1"/>
</dbReference>
<dbReference type="InterPro" id="IPR050624">
    <property type="entry name" value="HTH-type_Tx_Regulator"/>
</dbReference>
<dbReference type="InterPro" id="IPR009057">
    <property type="entry name" value="Homeodomain-like_sf"/>
</dbReference>
<dbReference type="SUPFAM" id="SSF46689">
    <property type="entry name" value="Homeodomain-like"/>
    <property type="match status" value="1"/>
</dbReference>
<dbReference type="GO" id="GO:0003677">
    <property type="term" value="F:DNA binding"/>
    <property type="evidence" value="ECO:0007669"/>
    <property type="project" value="UniProtKB-UniRule"/>
</dbReference>
<reference evidence="2 3" key="1">
    <citation type="submission" date="2019-05" db="EMBL/GenBank/DDBJ databases">
        <authorList>
            <consortium name="Pathogen Informatics"/>
        </authorList>
    </citation>
    <scope>NUCLEOTIDE SEQUENCE [LARGE SCALE GENOMIC DNA]</scope>
    <source>
        <strain evidence="2 3">NCTC12204</strain>
    </source>
</reference>
<comment type="caution">
    <text evidence="2">The sequence shown here is derived from an EMBL/GenBank/DDBJ whole genome shotgun (WGS) entry which is preliminary data.</text>
</comment>
<dbReference type="PANTHER" id="PTHR43479">
    <property type="entry name" value="ACREF/ENVCD OPERON REPRESSOR-RELATED"/>
    <property type="match status" value="1"/>
</dbReference>
<dbReference type="Proteomes" id="UP000352698">
    <property type="component" value="Unassembled WGS sequence"/>
</dbReference>
<dbReference type="InterPro" id="IPR001647">
    <property type="entry name" value="HTH_TetR"/>
</dbReference>
<evidence type="ECO:0000256" key="1">
    <source>
        <dbReference type="ARBA" id="ARBA00023125"/>
    </source>
</evidence>
<dbReference type="EMBL" id="CABEEP010000001">
    <property type="protein sequence ID" value="VTQ64004.1"/>
    <property type="molecule type" value="Genomic_DNA"/>
</dbReference>
<dbReference type="RefSeq" id="WP_010737567.1">
    <property type="nucleotide sequence ID" value="NZ_CABEEP010000001.1"/>
</dbReference>
<evidence type="ECO:0000313" key="2">
    <source>
        <dbReference type="EMBL" id="VTQ64004.1"/>
    </source>
</evidence>
<name>A0A7Z9AW28_ENTHR</name>